<proteinExistence type="predicted"/>
<comment type="caution">
    <text evidence="2">The sequence shown here is derived from an EMBL/GenBank/DDBJ whole genome shotgun (WGS) entry which is preliminary data.</text>
</comment>
<dbReference type="PANTHER" id="PTHR33303">
    <property type="entry name" value="CYTOPLASMIC PROTEIN-RELATED"/>
    <property type="match status" value="1"/>
</dbReference>
<keyword evidence="3" id="KW-1185">Reference proteome</keyword>
<organism evidence="2 3">
    <name type="scientific">Dioszegia hungarica</name>
    <dbReference type="NCBI Taxonomy" id="4972"/>
    <lineage>
        <taxon>Eukaryota</taxon>
        <taxon>Fungi</taxon>
        <taxon>Dikarya</taxon>
        <taxon>Basidiomycota</taxon>
        <taxon>Agaricomycotina</taxon>
        <taxon>Tremellomycetes</taxon>
        <taxon>Tremellales</taxon>
        <taxon>Bulleribasidiaceae</taxon>
        <taxon>Dioszegia</taxon>
    </lineage>
</organism>
<evidence type="ECO:0000259" key="1">
    <source>
        <dbReference type="Pfam" id="PF13380"/>
    </source>
</evidence>
<dbReference type="GeneID" id="77728881"/>
<dbReference type="AlphaFoldDB" id="A0AA38H897"/>
<dbReference type="InterPro" id="IPR003781">
    <property type="entry name" value="CoA-bd"/>
</dbReference>
<evidence type="ECO:0000313" key="3">
    <source>
        <dbReference type="Proteomes" id="UP001164286"/>
    </source>
</evidence>
<dbReference type="Gene3D" id="3.40.50.720">
    <property type="entry name" value="NAD(P)-binding Rossmann-like Domain"/>
    <property type="match status" value="1"/>
</dbReference>
<dbReference type="PANTHER" id="PTHR33303:SF2">
    <property type="entry name" value="COA-BINDING DOMAIN-CONTAINING PROTEIN"/>
    <property type="match status" value="1"/>
</dbReference>
<evidence type="ECO:0000313" key="2">
    <source>
        <dbReference type="EMBL" id="KAI9634624.1"/>
    </source>
</evidence>
<protein>
    <submittedName>
        <fullName evidence="2">CoA-binding protein</fullName>
    </submittedName>
</protein>
<dbReference type="Pfam" id="PF13380">
    <property type="entry name" value="CoA_binding_2"/>
    <property type="match status" value="1"/>
</dbReference>
<accession>A0AA38H897</accession>
<sequence length="159" mass="17281">MSFTPAMRHFMHAKEYAVVGKILTDTERFDYKVLKWYQTRNFPVTPIKATATESEQIEGLTAISDPHKLSDLSNTSISIIIHPAKGLPLLKSLYPAGKPVEQGPWGIWFQPGAADGAIEKYVQENGLEGRVVLGGPCILVSGDGVRAEEGVDGKSKSAL</sequence>
<dbReference type="SUPFAM" id="SSF51735">
    <property type="entry name" value="NAD(P)-binding Rossmann-fold domains"/>
    <property type="match status" value="1"/>
</dbReference>
<gene>
    <name evidence="2" type="ORF">MKK02DRAFT_37504</name>
</gene>
<dbReference type="EMBL" id="JAKWFO010000006">
    <property type="protein sequence ID" value="KAI9634624.1"/>
    <property type="molecule type" value="Genomic_DNA"/>
</dbReference>
<name>A0AA38H897_9TREE</name>
<dbReference type="Proteomes" id="UP001164286">
    <property type="component" value="Unassembled WGS sequence"/>
</dbReference>
<feature type="domain" description="CoA-binding" evidence="1">
    <location>
        <begin position="14"/>
        <end position="142"/>
    </location>
</feature>
<reference evidence="2" key="1">
    <citation type="journal article" date="2022" name="G3 (Bethesda)">
        <title>High quality genome of the basidiomycete yeast Dioszegia hungarica PDD-24b-2 isolated from cloud water.</title>
        <authorList>
            <person name="Jarrige D."/>
            <person name="Haridas S."/>
            <person name="Bleykasten-Grosshans C."/>
            <person name="Joly M."/>
            <person name="Nadalig T."/>
            <person name="Sancelme M."/>
            <person name="Vuilleumier S."/>
            <person name="Grigoriev I.V."/>
            <person name="Amato P."/>
            <person name="Bringel F."/>
        </authorList>
    </citation>
    <scope>NUCLEOTIDE SEQUENCE</scope>
    <source>
        <strain evidence="2">PDD-24b-2</strain>
    </source>
</reference>
<dbReference type="RefSeq" id="XP_052944401.1">
    <property type="nucleotide sequence ID" value="XM_053089676.1"/>
</dbReference>
<dbReference type="InterPro" id="IPR036291">
    <property type="entry name" value="NAD(P)-bd_dom_sf"/>
</dbReference>